<proteinExistence type="predicted"/>
<keyword evidence="2" id="KW-1185">Reference proteome</keyword>
<dbReference type="AlphaFoldDB" id="A0A6I6MQL9"/>
<protein>
    <submittedName>
        <fullName evidence="1">Uncharacterized protein</fullName>
    </submittedName>
</protein>
<name>A0A6I6MQL9_9ACTN</name>
<sequence>MALLSAPAPAAVVRRCRPGPAEPHSFGTGARTELRAVGRPGPLVALGLAALVNGTAFCTFTHPAPPAAGVTGLGAGWVPGLSALFGAGSCAG</sequence>
<reference evidence="1 2" key="1">
    <citation type="submission" date="2019-12" db="EMBL/GenBank/DDBJ databases">
        <title>Streptomyces sp. strain T44 isolated from rhizosphere soil of Broussonetia papyrifera.</title>
        <authorList>
            <person name="Mo P."/>
        </authorList>
    </citation>
    <scope>NUCLEOTIDE SEQUENCE [LARGE SCALE GENOMIC DNA]</scope>
    <source>
        <strain evidence="1 2">T44</strain>
    </source>
</reference>
<evidence type="ECO:0000313" key="1">
    <source>
        <dbReference type="EMBL" id="QHA02778.1"/>
    </source>
</evidence>
<accession>A0A6I6MQL9</accession>
<dbReference type="EMBL" id="CP047020">
    <property type="protein sequence ID" value="QHA02778.1"/>
    <property type="molecule type" value="Genomic_DNA"/>
</dbReference>
<dbReference type="KEGG" id="sbro:GQF42_05315"/>
<gene>
    <name evidence="1" type="ORF">GQF42_05315</name>
</gene>
<dbReference type="Proteomes" id="UP000436138">
    <property type="component" value="Chromosome"/>
</dbReference>
<organism evidence="1 2">
    <name type="scientific">Streptomyces broussonetiae</name>
    <dbReference type="NCBI Taxonomy" id="2686304"/>
    <lineage>
        <taxon>Bacteria</taxon>
        <taxon>Bacillati</taxon>
        <taxon>Actinomycetota</taxon>
        <taxon>Actinomycetes</taxon>
        <taxon>Kitasatosporales</taxon>
        <taxon>Streptomycetaceae</taxon>
        <taxon>Streptomyces</taxon>
    </lineage>
</organism>
<dbReference type="RefSeq" id="WP_158918112.1">
    <property type="nucleotide sequence ID" value="NZ_CP047020.1"/>
</dbReference>
<evidence type="ECO:0000313" key="2">
    <source>
        <dbReference type="Proteomes" id="UP000436138"/>
    </source>
</evidence>